<protein>
    <recommendedName>
        <fullName evidence="3">Sulfotransferase domain-containing protein</fullName>
    </recommendedName>
</protein>
<reference evidence="1 2" key="1">
    <citation type="journal article" date="2012" name="Proc. Natl. Acad. Sci. U.S.A.">
        <title>Genome and physiology of a model Epsilonproteobacterium responsible for sulfide detoxification in marine oxygen depletion zones.</title>
        <authorList>
            <person name="Grote J."/>
            <person name="Schott T."/>
            <person name="Bruckner C.G."/>
            <person name="Glockner F.O."/>
            <person name="Jost G."/>
            <person name="Teeling H."/>
            <person name="Labrenz M."/>
            <person name="Jurgens K."/>
        </authorList>
    </citation>
    <scope>NUCLEOTIDE SEQUENCE [LARGE SCALE GENOMIC DNA]</scope>
    <source>
        <strain evidence="1 2">GD1</strain>
    </source>
</reference>
<dbReference type="AlphaFoldDB" id="B6BKG9"/>
<dbReference type="OrthoDB" id="7540582at2"/>
<dbReference type="InterPro" id="IPR027417">
    <property type="entry name" value="P-loop_NTPase"/>
</dbReference>
<dbReference type="STRING" id="929558.SMGD1_0497"/>
<name>B6BKG9_SULGG</name>
<organism evidence="1 2">
    <name type="scientific">Sulfurimonas gotlandica (strain DSM 19862 / JCM 16533 / GD1)</name>
    <dbReference type="NCBI Taxonomy" id="929558"/>
    <lineage>
        <taxon>Bacteria</taxon>
        <taxon>Pseudomonadati</taxon>
        <taxon>Campylobacterota</taxon>
        <taxon>Epsilonproteobacteria</taxon>
        <taxon>Campylobacterales</taxon>
        <taxon>Sulfurimonadaceae</taxon>
        <taxon>Sulfurimonas</taxon>
    </lineage>
</organism>
<dbReference type="Proteomes" id="UP000006431">
    <property type="component" value="Unassembled WGS sequence"/>
</dbReference>
<keyword evidence="2" id="KW-1185">Reference proteome</keyword>
<evidence type="ECO:0000313" key="2">
    <source>
        <dbReference type="Proteomes" id="UP000006431"/>
    </source>
</evidence>
<gene>
    <name evidence="1" type="ORF">SMGD1_0497</name>
</gene>
<accession>H1FV98</accession>
<dbReference type="RefSeq" id="WP_008337671.1">
    <property type="nucleotide sequence ID" value="NZ_AFRZ01000001.1"/>
</dbReference>
<dbReference type="SUPFAM" id="SSF52540">
    <property type="entry name" value="P-loop containing nucleoside triphosphate hydrolases"/>
    <property type="match status" value="1"/>
</dbReference>
<dbReference type="eggNOG" id="ENOG5032YXB">
    <property type="taxonomic scope" value="Bacteria"/>
</dbReference>
<comment type="caution">
    <text evidence="1">The sequence shown here is derived from an EMBL/GenBank/DDBJ whole genome shotgun (WGS) entry which is preliminary data.</text>
</comment>
<dbReference type="HOGENOM" id="CLU_939847_0_0_7"/>
<dbReference type="EMBL" id="AFRZ01000001">
    <property type="protein sequence ID" value="EHP29024.1"/>
    <property type="molecule type" value="Genomic_DNA"/>
</dbReference>
<sequence>MKSIIHIGGNKTASTLFQRRLFSKHPKIGYMGEDCENYADINKYIQILVHEDESVYNENISLEIINSIKNNKEIFIFSNEDIMGTRHPSVCARRLKKILPDAQVIMVMRNQRTTWASWYVNHGAFLKLVPKDYWKKYVSFKEWLSYSFSFPYITPLEAMNYERYYNIFKNSFGEKNVHVFLYEDFIHNAEYFYSQWGGVLNMSNSEIKSYLDGFRERTSITSFQFKIHQISKTSVILSKVLNIIFRNFLDNEVSAKVNIPVEFEDKISNYYASGNTKLETTLGLELKKYDYPLESK</sequence>
<dbReference type="Gene3D" id="3.40.50.300">
    <property type="entry name" value="P-loop containing nucleotide triphosphate hydrolases"/>
    <property type="match status" value="1"/>
</dbReference>
<evidence type="ECO:0008006" key="3">
    <source>
        <dbReference type="Google" id="ProtNLM"/>
    </source>
</evidence>
<accession>B6BKG9</accession>
<dbReference type="PATRIC" id="fig|929558.5.peg.495"/>
<proteinExistence type="predicted"/>
<evidence type="ECO:0000313" key="1">
    <source>
        <dbReference type="EMBL" id="EHP29024.1"/>
    </source>
</evidence>